<evidence type="ECO:0000313" key="1">
    <source>
        <dbReference type="EMBL" id="TNN59920.1"/>
    </source>
</evidence>
<dbReference type="AlphaFoldDB" id="A0A4Z2H376"/>
<protein>
    <submittedName>
        <fullName evidence="1">Uncharacterized protein</fullName>
    </submittedName>
</protein>
<proteinExistence type="predicted"/>
<dbReference type="Proteomes" id="UP000314294">
    <property type="component" value="Unassembled WGS sequence"/>
</dbReference>
<sequence>MKSRGGDSLFVVMCSRYINTTYSRHINIGDLTQCLISLRALGICRQLNVTGSLQRGHQGTEGLTELHGMHHEHCIIVSEHVG</sequence>
<dbReference type="EMBL" id="SRLO01000345">
    <property type="protein sequence ID" value="TNN59920.1"/>
    <property type="molecule type" value="Genomic_DNA"/>
</dbReference>
<gene>
    <name evidence="1" type="ORF">EYF80_029886</name>
</gene>
<reference evidence="1 2" key="1">
    <citation type="submission" date="2019-03" db="EMBL/GenBank/DDBJ databases">
        <title>First draft genome of Liparis tanakae, snailfish: a comprehensive survey of snailfish specific genes.</title>
        <authorList>
            <person name="Kim W."/>
            <person name="Song I."/>
            <person name="Jeong J.-H."/>
            <person name="Kim D."/>
            <person name="Kim S."/>
            <person name="Ryu S."/>
            <person name="Song J.Y."/>
            <person name="Lee S.K."/>
        </authorList>
    </citation>
    <scope>NUCLEOTIDE SEQUENCE [LARGE SCALE GENOMIC DNA]</scope>
    <source>
        <tissue evidence="1">Muscle</tissue>
    </source>
</reference>
<name>A0A4Z2H376_9TELE</name>
<organism evidence="1 2">
    <name type="scientific">Liparis tanakae</name>
    <name type="common">Tanaka's snailfish</name>
    <dbReference type="NCBI Taxonomy" id="230148"/>
    <lineage>
        <taxon>Eukaryota</taxon>
        <taxon>Metazoa</taxon>
        <taxon>Chordata</taxon>
        <taxon>Craniata</taxon>
        <taxon>Vertebrata</taxon>
        <taxon>Euteleostomi</taxon>
        <taxon>Actinopterygii</taxon>
        <taxon>Neopterygii</taxon>
        <taxon>Teleostei</taxon>
        <taxon>Neoteleostei</taxon>
        <taxon>Acanthomorphata</taxon>
        <taxon>Eupercaria</taxon>
        <taxon>Perciformes</taxon>
        <taxon>Cottioidei</taxon>
        <taxon>Cottales</taxon>
        <taxon>Liparidae</taxon>
        <taxon>Liparis</taxon>
    </lineage>
</organism>
<accession>A0A4Z2H376</accession>
<evidence type="ECO:0000313" key="2">
    <source>
        <dbReference type="Proteomes" id="UP000314294"/>
    </source>
</evidence>
<comment type="caution">
    <text evidence="1">The sequence shown here is derived from an EMBL/GenBank/DDBJ whole genome shotgun (WGS) entry which is preliminary data.</text>
</comment>
<keyword evidence="2" id="KW-1185">Reference proteome</keyword>